<organism evidence="3 4">
    <name type="scientific">Variovorax paradoxus</name>
    <dbReference type="NCBI Taxonomy" id="34073"/>
    <lineage>
        <taxon>Bacteria</taxon>
        <taxon>Pseudomonadati</taxon>
        <taxon>Pseudomonadota</taxon>
        <taxon>Betaproteobacteria</taxon>
        <taxon>Burkholderiales</taxon>
        <taxon>Comamonadaceae</taxon>
        <taxon>Variovorax</taxon>
    </lineage>
</organism>
<comment type="caution">
    <text evidence="3">The sequence shown here is derived from an EMBL/GenBank/DDBJ whole genome shotgun (WGS) entry which is preliminary data.</text>
</comment>
<sequence>MRPMNFQKILVPVGGIVLLGLAWRSYGWAGVALTGGAIVMFLLLHFNRAMQVLKRAADRPVGYVASAVMLNAKLKQGATLMHAIAMTRALGELRSPKDEQPELYRWTDTGGSYVDAVFNGGKLQSWTLTRPEAAPDDAPSSEEDKAG</sequence>
<dbReference type="RefSeq" id="WP_047784096.1">
    <property type="nucleotide sequence ID" value="NZ_JZWI01000008.1"/>
</dbReference>
<evidence type="ECO:0000256" key="1">
    <source>
        <dbReference type="SAM" id="MobiDB-lite"/>
    </source>
</evidence>
<evidence type="ECO:0000256" key="2">
    <source>
        <dbReference type="SAM" id="Phobius"/>
    </source>
</evidence>
<dbReference type="AlphaFoldDB" id="A0A0H2M3J3"/>
<keyword evidence="2" id="KW-0812">Transmembrane</keyword>
<keyword evidence="2" id="KW-0472">Membrane</keyword>
<evidence type="ECO:0000313" key="4">
    <source>
        <dbReference type="Proteomes" id="UP000035170"/>
    </source>
</evidence>
<keyword evidence="4" id="KW-1185">Reference proteome</keyword>
<dbReference type="PATRIC" id="fig|34073.19.peg.1692"/>
<protein>
    <recommendedName>
        <fullName evidence="5">Glycerate kinase</fullName>
    </recommendedName>
</protein>
<dbReference type="EMBL" id="JZWI01000008">
    <property type="protein sequence ID" value="KLN56943.1"/>
    <property type="molecule type" value="Genomic_DNA"/>
</dbReference>
<dbReference type="Proteomes" id="UP000035170">
    <property type="component" value="Unassembled WGS sequence"/>
</dbReference>
<proteinExistence type="predicted"/>
<reference evidence="3 4" key="1">
    <citation type="submission" date="2015-03" db="EMBL/GenBank/DDBJ databases">
        <title>Genome sequence of Variovorax paradoxus TBEA6.</title>
        <authorList>
            <person name="Poehlein A."/>
            <person name="Schuldes J."/>
            <person name="Wuebbeler J.H."/>
            <person name="Hiessl S."/>
            <person name="Steinbuechel A."/>
            <person name="Daniel R."/>
        </authorList>
    </citation>
    <scope>NUCLEOTIDE SEQUENCE [LARGE SCALE GENOMIC DNA]</scope>
    <source>
        <strain evidence="3 4">TBEA6</strain>
    </source>
</reference>
<feature type="transmembrane region" description="Helical" evidence="2">
    <location>
        <begin position="26"/>
        <end position="46"/>
    </location>
</feature>
<name>A0A0H2M3J3_VARPD</name>
<gene>
    <name evidence="3" type="ORF">VPARA_16500</name>
</gene>
<evidence type="ECO:0008006" key="5">
    <source>
        <dbReference type="Google" id="ProtNLM"/>
    </source>
</evidence>
<keyword evidence="2" id="KW-1133">Transmembrane helix</keyword>
<accession>A0A0H2M3J3</accession>
<evidence type="ECO:0000313" key="3">
    <source>
        <dbReference type="EMBL" id="KLN56943.1"/>
    </source>
</evidence>
<feature type="region of interest" description="Disordered" evidence="1">
    <location>
        <begin position="128"/>
        <end position="147"/>
    </location>
</feature>